<dbReference type="PROSITE" id="PS50088">
    <property type="entry name" value="ANK_REPEAT"/>
    <property type="match status" value="3"/>
</dbReference>
<evidence type="ECO:0000256" key="9">
    <source>
        <dbReference type="SAM" id="MobiDB-lite"/>
    </source>
</evidence>
<dbReference type="SMART" id="SM00220">
    <property type="entry name" value="S_TKc"/>
    <property type="match status" value="1"/>
</dbReference>
<reference evidence="12 13" key="1">
    <citation type="journal article" date="2020" name="G3 (Bethesda)">
        <title>Genetic Underpinnings of Host Manipulation by Ophiocordyceps as Revealed by Comparative Transcriptomics.</title>
        <authorList>
            <person name="Will I."/>
            <person name="Das B."/>
            <person name="Trinh T."/>
            <person name="Brachmann A."/>
            <person name="Ohm R.A."/>
            <person name="de Bekker C."/>
        </authorList>
    </citation>
    <scope>NUCLEOTIDE SEQUENCE [LARGE SCALE GENOMIC DNA]</scope>
    <source>
        <strain evidence="12 13">EC05</strain>
    </source>
</reference>
<dbReference type="InterPro" id="IPR008271">
    <property type="entry name" value="Ser/Thr_kinase_AS"/>
</dbReference>
<feature type="compositionally biased region" description="Low complexity" evidence="9">
    <location>
        <begin position="650"/>
        <end position="662"/>
    </location>
</feature>
<dbReference type="Gene3D" id="1.25.40.20">
    <property type="entry name" value="Ankyrin repeat-containing domain"/>
    <property type="match status" value="3"/>
</dbReference>
<feature type="region of interest" description="Disordered" evidence="9">
    <location>
        <begin position="693"/>
        <end position="714"/>
    </location>
</feature>
<dbReference type="PROSITE" id="PS50011">
    <property type="entry name" value="PROTEIN_KINASE_DOM"/>
    <property type="match status" value="1"/>
</dbReference>
<dbReference type="InterPro" id="IPR000719">
    <property type="entry name" value="Prot_kinase_dom"/>
</dbReference>
<feature type="binding site" evidence="8">
    <location>
        <begin position="134"/>
        <end position="141"/>
    </location>
    <ligand>
        <name>ATP</name>
        <dbReference type="ChEBI" id="CHEBI:30616"/>
    </ligand>
</feature>
<proteinExistence type="inferred from homology"/>
<dbReference type="OrthoDB" id="4062651at2759"/>
<dbReference type="Pfam" id="PF07714">
    <property type="entry name" value="PK_Tyr_Ser-Thr"/>
    <property type="match status" value="1"/>
</dbReference>
<feature type="repeat" description="ANK" evidence="7">
    <location>
        <begin position="1913"/>
        <end position="1942"/>
    </location>
</feature>
<dbReference type="GO" id="GO:0003777">
    <property type="term" value="F:microtubule motor activity"/>
    <property type="evidence" value="ECO:0007669"/>
    <property type="project" value="InterPro"/>
</dbReference>
<dbReference type="Pfam" id="PF00225">
    <property type="entry name" value="Kinesin"/>
    <property type="match status" value="1"/>
</dbReference>
<dbReference type="Gene3D" id="3.40.850.10">
    <property type="entry name" value="Kinesin motor domain"/>
    <property type="match status" value="1"/>
</dbReference>
<dbReference type="InterPro" id="IPR001752">
    <property type="entry name" value="Kinesin_motor_dom"/>
</dbReference>
<evidence type="ECO:0000256" key="4">
    <source>
        <dbReference type="ARBA" id="ARBA00022840"/>
    </source>
</evidence>
<dbReference type="SUPFAM" id="SSF56112">
    <property type="entry name" value="Protein kinase-like (PK-like)"/>
    <property type="match status" value="1"/>
</dbReference>
<feature type="region of interest" description="Disordered" evidence="9">
    <location>
        <begin position="842"/>
        <end position="895"/>
    </location>
</feature>
<dbReference type="InterPro" id="IPR036961">
    <property type="entry name" value="Kinesin_motor_dom_sf"/>
</dbReference>
<dbReference type="PROSITE" id="PS00411">
    <property type="entry name" value="KINESIN_MOTOR_1"/>
    <property type="match status" value="1"/>
</dbReference>
<evidence type="ECO:0000259" key="11">
    <source>
        <dbReference type="PROSITE" id="PS50067"/>
    </source>
</evidence>
<accession>A0A8H4VBI0</accession>
<dbReference type="GO" id="GO:0008017">
    <property type="term" value="F:microtubule binding"/>
    <property type="evidence" value="ECO:0007669"/>
    <property type="project" value="InterPro"/>
</dbReference>
<name>A0A8H4VBI0_9HYPO</name>
<feature type="domain" description="Protein kinase" evidence="10">
    <location>
        <begin position="983"/>
        <end position="1260"/>
    </location>
</feature>
<evidence type="ECO:0000256" key="1">
    <source>
        <dbReference type="ARBA" id="ARBA00008171"/>
    </source>
</evidence>
<protein>
    <submittedName>
        <fullName evidence="12">Kinesin family protein</fullName>
    </submittedName>
</protein>
<dbReference type="InterPro" id="IPR002110">
    <property type="entry name" value="Ankyrin_rpt"/>
</dbReference>
<dbReference type="GO" id="GO:0005874">
    <property type="term" value="C:microtubule"/>
    <property type="evidence" value="ECO:0007669"/>
    <property type="project" value="UniProtKB-KW"/>
</dbReference>
<dbReference type="EMBL" id="JAACLJ010000007">
    <property type="protein sequence ID" value="KAF4582747.1"/>
    <property type="molecule type" value="Genomic_DNA"/>
</dbReference>
<dbReference type="PANTHER" id="PTHR47968:SF13">
    <property type="entry name" value="KINESIN-LIKE PROTEIN KIF19 ISOFORM X1"/>
    <property type="match status" value="1"/>
</dbReference>
<dbReference type="CDD" id="cd00180">
    <property type="entry name" value="PKc"/>
    <property type="match status" value="1"/>
</dbReference>
<keyword evidence="5" id="KW-0175">Coiled coil</keyword>
<dbReference type="SUPFAM" id="SSF48403">
    <property type="entry name" value="Ankyrin repeat"/>
    <property type="match status" value="2"/>
</dbReference>
<dbReference type="PRINTS" id="PR00380">
    <property type="entry name" value="KINESINHEAVY"/>
</dbReference>
<evidence type="ECO:0000313" key="13">
    <source>
        <dbReference type="Proteomes" id="UP000562929"/>
    </source>
</evidence>
<dbReference type="PROSITE" id="PS50297">
    <property type="entry name" value="ANK_REP_REGION"/>
    <property type="match status" value="2"/>
</dbReference>
<dbReference type="PANTHER" id="PTHR47968">
    <property type="entry name" value="CENTROMERE PROTEIN E"/>
    <property type="match status" value="1"/>
</dbReference>
<dbReference type="FunFam" id="3.40.850.10:FF:000053">
    <property type="entry name" value="Kinesin family"/>
    <property type="match status" value="1"/>
</dbReference>
<dbReference type="GO" id="GO:0004672">
    <property type="term" value="F:protein kinase activity"/>
    <property type="evidence" value="ECO:0007669"/>
    <property type="project" value="InterPro"/>
</dbReference>
<dbReference type="SMART" id="SM00129">
    <property type="entry name" value="KISc"/>
    <property type="match status" value="1"/>
</dbReference>
<feature type="domain" description="Kinesin motor" evidence="11">
    <location>
        <begin position="8"/>
        <end position="378"/>
    </location>
</feature>
<dbReference type="GO" id="GO:0005524">
    <property type="term" value="F:ATP binding"/>
    <property type="evidence" value="ECO:0007669"/>
    <property type="project" value="UniProtKB-UniRule"/>
</dbReference>
<comment type="similarity">
    <text evidence="8">Belongs to the TRAFAC class myosin-kinesin ATPase superfamily. Kinesin family.</text>
</comment>
<evidence type="ECO:0000256" key="8">
    <source>
        <dbReference type="PROSITE-ProRule" id="PRU00283"/>
    </source>
</evidence>
<sequence length="2212" mass="240622">MTDSGQSSITVAVRVRPFTIREAAQLQKSDDSTVFLGDGSLAGVPTPKLHQRGLRSVIKVVDDRCLVFDPPEDNPVQRFSRCVIPTSKKVKDQVFAFDRVFDENTTQADVYEGTTRNLLDSVFDGYNATVFAYGATGCGKTHTITGTAQQPGIIFLTMQELFEKMEERSQEKTTELTLSYLEIYNETIRDLLVPGGSKQGLMLREDSNQAVTVTGLTSHHPRHVQEVMDMIVQGNEYRTVSPTEANATSSRSHAVLQINVSQKDRNADVSEPHTMATLSIIDLAGSERASVTKNRGERLTEGANINKSLLALGSCINALCDRRQKAHVPYRNSKLTRLLKFSLGGNCKTVMIVCVSPSSAHFDETQNTLRYANRAKNIQTKVTRNVFNVNRHVKDFLVKIDEQMALINELKAQQRDAEAVFASKFRRQAEKRDVLVREGLQRLRAAYENASGLRAERVATMKRLGALERRMGMLSAWGAAFDAVVASQVVSSDEGMPQPLVAVAKTARGILAELEHSRRHLHQKLERNGWDRALDSALAHSLKQLEGLDGGDTTWSSAATGLEREAELIKIRFEREACVEVLEMERAGGDAAGMMQTLLTAQMDILASLADLLAMDEAGAVAKARVMIGELLQKGYIAASHLVQPASAPTTTTTTTTTTMTTEAFPPTRKGTPRRKKSSIVAIHHVKPTEHVFASPVKSSPRRRRAPGAAKKGVSFTPVKRIKGRGVRWRDDETEEGTLADFAKTPVKMESSPEEAAHEMVVVAHEVKKGGDDEEEETTTTPPSVTKALASRPGRFQDGFLSKSSRMTGGGQGGSPLPTPPVLSLSLASSPLEDKQQPLRSLDVAKAGNRSPPVAGSRPRFFSPRLPRPASSSATSTTVDENALMQTGDTTSDSDSGRVIDPLFRLRLLLAGGFRHWVSAMVSDQEVRRAEPDTQHVTGPEKDTPRADKRESTCPNLAAFLAICFANGDESLGLHPVLTNASPSLDDVSLRGGSFDVRKVKASSFPLRLADELFRGRDFVVVKHPRPGESRGLGDEVLSEVGMELQVLRHRAVRRNENVIDLLAVMYHDAGDEEGSIILPALVLEYAAFGNLKTFQEQGNGHSFEDKIDIAIDTAKGIEALHASGVIHGDVKSSNMLVCKHPTRKFIVKVSDFGFSFLVTDSHLTGHTEMYCPPESYTARLDPEQAKQIDVYCYGLLLHSVLKDGTAYYPQGPDAPVGTAEDFQKMKVSGLMPATLLLNLLMTGPGREPYPLLLLCRLLLYCLLPEPKLRWRDMTTIISLLGLLQGCNEQSDKSASEKVSAALGEATGAGKGESHLLTSLTTVIRAMMSTMDGQMLTAGPEQIRRQFLTTVSTFAETVVGNFVAAVGELEMPMFEVVGAQLRARARKQLSELLLDCVGLCSGMAFPESSVQSLPSQLSLCHGHDLIPDFSLLYGIFRKMPWAVQKAAVQSLSHLHSTTKDKVAKRKAALSLASVYTNGVGAEPDLTTASALVLEAAKLGDERAQTIYINGFSPESGSPPDVDELTWRTWLSESAMAGNAIALSKLGTLDPAALPAISEARRQAECSVAKSGLGEDRRGSLASLDGDVPGDQLQCILLSAVINDNRPAVEKCLELDDNLLLTRYHNGEHALLIACRLGNAHAATALISPSTADLADEQGARPLHWLSRFAEDQHQVVARLLRDNGADPDSLGPALTRSDVEQCVQPGRLRWTPLHWAVALDSPSAVGALVDIGCDPTLRAAPDRGTWDVSPLELASSLCNTASLAALLTTDAVRSEVDKPRPMVEGMAVSITPLFYVVSSRSRWDRIRKHGLSFKQTMRETLKLLIDNGASTNRVLLTGSQAKMPAVFATAYHSCCADVMASGLELGFGSEMDVSCGSLSSGGSALFLAITHRDRAMFTALVEAGANLYARDEDGMTPLHRAAKENDDVFFARALLDAGVPVEPGIDSPVPTPFQVAVYCRNFAVAKLLFESGADRDRMAPRNRRTILGDMLSMHTWNSLERVKFLLALPDRSDDAASDGFIAARIEEKPISVFHLAAPYISEASSHRSDITAILVTQLLGKYSEKKHLDSTYGPFSMTAVAVAVENGDYGVVRKLLEAGADPSVADEFGRSPLDLLYRRYCFPENLPSLEEVDCGDGLAIGRTLQSVNENTAEVLSLLKSYGAEARTFCFPSWHQDDPGYRNAAWVMDRLKKKKEDKVEVEKGEGEPDTAPA</sequence>
<dbReference type="InterPro" id="IPR027417">
    <property type="entry name" value="P-loop_NTPase"/>
</dbReference>
<comment type="similarity">
    <text evidence="1">Belongs to the protein kinase superfamily. TKL Ser/Thr protein kinase family. ROCO subfamily.</text>
</comment>
<dbReference type="PROSITE" id="PS50067">
    <property type="entry name" value="KINESIN_MOTOR_2"/>
    <property type="match status" value="1"/>
</dbReference>
<dbReference type="InterPro" id="IPR027640">
    <property type="entry name" value="Kinesin-like_fam"/>
</dbReference>
<feature type="region of interest" description="Disordered" evidence="9">
    <location>
        <begin position="928"/>
        <end position="951"/>
    </location>
</feature>
<evidence type="ECO:0000256" key="6">
    <source>
        <dbReference type="ARBA" id="ARBA00023175"/>
    </source>
</evidence>
<dbReference type="Pfam" id="PF12796">
    <property type="entry name" value="Ank_2"/>
    <property type="match status" value="1"/>
</dbReference>
<keyword evidence="2" id="KW-0493">Microtubule</keyword>
<dbReference type="GO" id="GO:0007018">
    <property type="term" value="P:microtubule-based movement"/>
    <property type="evidence" value="ECO:0007669"/>
    <property type="project" value="InterPro"/>
</dbReference>
<dbReference type="InterPro" id="IPR019821">
    <property type="entry name" value="Kinesin_motor_CS"/>
</dbReference>
<keyword evidence="13" id="KW-1185">Reference proteome</keyword>
<dbReference type="InterPro" id="IPR011009">
    <property type="entry name" value="Kinase-like_dom_sf"/>
</dbReference>
<dbReference type="SUPFAM" id="SSF52540">
    <property type="entry name" value="P-loop containing nucleoside triphosphate hydrolases"/>
    <property type="match status" value="1"/>
</dbReference>
<dbReference type="CDD" id="cd01370">
    <property type="entry name" value="KISc_KIP3_like"/>
    <property type="match status" value="1"/>
</dbReference>
<evidence type="ECO:0000256" key="3">
    <source>
        <dbReference type="ARBA" id="ARBA00022741"/>
    </source>
</evidence>
<feature type="compositionally biased region" description="Low complexity" evidence="9">
    <location>
        <begin position="857"/>
        <end position="877"/>
    </location>
</feature>
<organism evidence="12 13">
    <name type="scientific">Ophiocordyceps camponoti-floridani</name>
    <dbReference type="NCBI Taxonomy" id="2030778"/>
    <lineage>
        <taxon>Eukaryota</taxon>
        <taxon>Fungi</taxon>
        <taxon>Dikarya</taxon>
        <taxon>Ascomycota</taxon>
        <taxon>Pezizomycotina</taxon>
        <taxon>Sordariomycetes</taxon>
        <taxon>Hypocreomycetidae</taxon>
        <taxon>Hypocreales</taxon>
        <taxon>Ophiocordycipitaceae</taxon>
        <taxon>Ophiocordyceps</taxon>
    </lineage>
</organism>
<dbReference type="SMART" id="SM00248">
    <property type="entry name" value="ANK"/>
    <property type="match status" value="8"/>
</dbReference>
<feature type="region of interest" description="Disordered" evidence="9">
    <location>
        <begin position="768"/>
        <end position="825"/>
    </location>
</feature>
<evidence type="ECO:0000256" key="2">
    <source>
        <dbReference type="ARBA" id="ARBA00022701"/>
    </source>
</evidence>
<dbReference type="InterPro" id="IPR036770">
    <property type="entry name" value="Ankyrin_rpt-contain_sf"/>
</dbReference>
<evidence type="ECO:0000259" key="10">
    <source>
        <dbReference type="PROSITE" id="PS50011"/>
    </source>
</evidence>
<dbReference type="PROSITE" id="PS00108">
    <property type="entry name" value="PROTEIN_KINASE_ST"/>
    <property type="match status" value="1"/>
</dbReference>
<keyword evidence="3 8" id="KW-0547">Nucleotide-binding</keyword>
<evidence type="ECO:0000256" key="7">
    <source>
        <dbReference type="PROSITE-ProRule" id="PRU00023"/>
    </source>
</evidence>
<feature type="repeat" description="ANK" evidence="7">
    <location>
        <begin position="2075"/>
        <end position="2107"/>
    </location>
</feature>
<dbReference type="InterPro" id="IPR001245">
    <property type="entry name" value="Ser-Thr/Tyr_kinase_cat_dom"/>
</dbReference>
<keyword evidence="6 8" id="KW-0505">Motor protein</keyword>
<keyword evidence="7" id="KW-0040">ANK repeat</keyword>
<gene>
    <name evidence="12" type="ORF">GQ602_005891</name>
</gene>
<feature type="repeat" description="ANK" evidence="7">
    <location>
        <begin position="1880"/>
        <end position="1912"/>
    </location>
</feature>
<evidence type="ECO:0000313" key="12">
    <source>
        <dbReference type="EMBL" id="KAF4582747.1"/>
    </source>
</evidence>
<dbReference type="Gene3D" id="1.10.510.10">
    <property type="entry name" value="Transferase(Phosphotransferase) domain 1"/>
    <property type="match status" value="1"/>
</dbReference>
<comment type="caution">
    <text evidence="12">The sequence shown here is derived from an EMBL/GenBank/DDBJ whole genome shotgun (WGS) entry which is preliminary data.</text>
</comment>
<evidence type="ECO:0000256" key="5">
    <source>
        <dbReference type="ARBA" id="ARBA00023054"/>
    </source>
</evidence>
<keyword evidence="4 8" id="KW-0067">ATP-binding</keyword>
<feature type="compositionally biased region" description="Polar residues" evidence="9">
    <location>
        <begin position="878"/>
        <end position="894"/>
    </location>
</feature>
<dbReference type="Proteomes" id="UP000562929">
    <property type="component" value="Unassembled WGS sequence"/>
</dbReference>
<feature type="region of interest" description="Disordered" evidence="9">
    <location>
        <begin position="648"/>
        <end position="675"/>
    </location>
</feature>